<keyword evidence="1" id="KW-0677">Repeat</keyword>
<dbReference type="PANTHER" id="PTHR10937:SF8">
    <property type="entry name" value="AMINOTRANSFERASE-RELATED"/>
    <property type="match status" value="1"/>
</dbReference>
<dbReference type="InterPro" id="IPR046348">
    <property type="entry name" value="SIS_dom_sf"/>
</dbReference>
<dbReference type="InterPro" id="IPR035490">
    <property type="entry name" value="GlmS/FrlB_SIS"/>
</dbReference>
<dbReference type="CDD" id="cd05008">
    <property type="entry name" value="SIS_GlmS_GlmD_1"/>
    <property type="match status" value="1"/>
</dbReference>
<dbReference type="InterPro" id="IPR001347">
    <property type="entry name" value="SIS_dom"/>
</dbReference>
<dbReference type="Pfam" id="PF01380">
    <property type="entry name" value="SIS"/>
    <property type="match status" value="2"/>
</dbReference>
<dbReference type="EMBL" id="CP029693">
    <property type="protein sequence ID" value="AWY42962.1"/>
    <property type="molecule type" value="Genomic_DNA"/>
</dbReference>
<organism evidence="3 4">
    <name type="scientific">Pseudomonas putida</name>
    <name type="common">Arthrobacter siderocapsulatus</name>
    <dbReference type="NCBI Taxonomy" id="303"/>
    <lineage>
        <taxon>Bacteria</taxon>
        <taxon>Pseudomonadati</taxon>
        <taxon>Pseudomonadota</taxon>
        <taxon>Gammaproteobacteria</taxon>
        <taxon>Pseudomonadales</taxon>
        <taxon>Pseudomonadaceae</taxon>
        <taxon>Pseudomonas</taxon>
    </lineage>
</organism>
<sequence>MTSKMLEEALSSFEAVQAQLQQLDPSMIEIAGRLRRQPPQVAMTVARGSSDHAASYFAYLTMQLLGIPVASVPMSVVTMQQAPLKVSGQVAFAFSQSGQSPDLVNSLRLLRKRGALSIAMVNAADSPLEAACEFSLPLLAGIESSVAATKSFIATLSASARLIGHWKDDPELLEAGSALPEGLREAARQDWSPAIEALRDCQRLMVIGRGAGFAIAQEAALKFKETSAIQAEAFSSAEVRHGPMALIGEQYPLLIFAPRGAEQAGLLSLAADMRRRGARVLLAAPDDVSERDLTLTRAEHPALDPILAIQSFYVMAAGLAVARGMDPDQPRHLSKVTRTH</sequence>
<dbReference type="AlphaFoldDB" id="A0A2Z4RPC0"/>
<gene>
    <name evidence="3" type="ORF">DKY63_24840</name>
</gene>
<protein>
    <submittedName>
        <fullName evidence="3">SIS domain-containing protein</fullName>
    </submittedName>
</protein>
<evidence type="ECO:0000256" key="1">
    <source>
        <dbReference type="ARBA" id="ARBA00022737"/>
    </source>
</evidence>
<dbReference type="InterPro" id="IPR035466">
    <property type="entry name" value="GlmS/AgaS_SIS"/>
</dbReference>
<accession>A0A2Z4RPC0</accession>
<dbReference type="GO" id="GO:0097367">
    <property type="term" value="F:carbohydrate derivative binding"/>
    <property type="evidence" value="ECO:0007669"/>
    <property type="project" value="InterPro"/>
</dbReference>
<evidence type="ECO:0000313" key="4">
    <source>
        <dbReference type="Proteomes" id="UP000250299"/>
    </source>
</evidence>
<dbReference type="PANTHER" id="PTHR10937">
    <property type="entry name" value="GLUCOSAMINE--FRUCTOSE-6-PHOSPHATE AMINOTRANSFERASE, ISOMERIZING"/>
    <property type="match status" value="1"/>
</dbReference>
<dbReference type="RefSeq" id="WP_110966524.1">
    <property type="nucleotide sequence ID" value="NZ_CP029693.1"/>
</dbReference>
<dbReference type="OrthoDB" id="9761808at2"/>
<evidence type="ECO:0000313" key="3">
    <source>
        <dbReference type="EMBL" id="AWY42962.1"/>
    </source>
</evidence>
<feature type="domain" description="SIS" evidence="2">
    <location>
        <begin position="194"/>
        <end position="330"/>
    </location>
</feature>
<dbReference type="Gene3D" id="3.40.50.10490">
    <property type="entry name" value="Glucose-6-phosphate isomerase like protein, domain 1"/>
    <property type="match status" value="2"/>
</dbReference>
<dbReference type="CDD" id="cd05009">
    <property type="entry name" value="SIS_GlmS_GlmD_2"/>
    <property type="match status" value="1"/>
</dbReference>
<name>A0A2Z4RPC0_PSEPU</name>
<proteinExistence type="predicted"/>
<dbReference type="SUPFAM" id="SSF53697">
    <property type="entry name" value="SIS domain"/>
    <property type="match status" value="1"/>
</dbReference>
<evidence type="ECO:0000259" key="2">
    <source>
        <dbReference type="PROSITE" id="PS51464"/>
    </source>
</evidence>
<reference evidence="3 4" key="1">
    <citation type="submission" date="2018-05" db="EMBL/GenBank/DDBJ databases">
        <title>Whole genome sequence of Pseudomonas putida JBC17.</title>
        <authorList>
            <person name="Lee Y.H."/>
            <person name="David K."/>
        </authorList>
    </citation>
    <scope>NUCLEOTIDE SEQUENCE [LARGE SCALE GENOMIC DNA]</scope>
    <source>
        <strain evidence="3 4">JBC17</strain>
    </source>
</reference>
<dbReference type="GO" id="GO:1901135">
    <property type="term" value="P:carbohydrate derivative metabolic process"/>
    <property type="evidence" value="ECO:0007669"/>
    <property type="project" value="InterPro"/>
</dbReference>
<dbReference type="PROSITE" id="PS51464">
    <property type="entry name" value="SIS"/>
    <property type="match status" value="2"/>
</dbReference>
<feature type="domain" description="SIS" evidence="2">
    <location>
        <begin position="30"/>
        <end position="183"/>
    </location>
</feature>
<dbReference type="Proteomes" id="UP000250299">
    <property type="component" value="Chromosome"/>
</dbReference>